<evidence type="ECO:0000256" key="12">
    <source>
        <dbReference type="RuleBase" id="RU004253"/>
    </source>
</evidence>
<dbReference type="UniPathway" id="UPA00060">
    <property type="reaction ID" value="UER00141"/>
</dbReference>
<reference evidence="14 15" key="2">
    <citation type="submission" date="2020-08" db="EMBL/GenBank/DDBJ databases">
        <authorList>
            <person name="Partida-Martinez L."/>
            <person name="Huntemann M."/>
            <person name="Clum A."/>
            <person name="Wang J."/>
            <person name="Palaniappan K."/>
            <person name="Ritter S."/>
            <person name="Chen I.-M."/>
            <person name="Stamatis D."/>
            <person name="Reddy T."/>
            <person name="O'Malley R."/>
            <person name="Daum C."/>
            <person name="Shapiro N."/>
            <person name="Ivanova N."/>
            <person name="Kyrpides N."/>
            <person name="Woyke T."/>
        </authorList>
    </citation>
    <scope>NUCLEOTIDE SEQUENCE [LARGE SCALE GENOMIC DNA]</scope>
    <source>
        <strain evidence="14 15">AS2.23</strain>
    </source>
</reference>
<evidence type="ECO:0000256" key="3">
    <source>
        <dbReference type="ARBA" id="ARBA00022679"/>
    </source>
</evidence>
<dbReference type="InterPro" id="IPR022998">
    <property type="entry name" value="ThiamineP_synth_TenI"/>
</dbReference>
<feature type="binding site" evidence="10">
    <location>
        <position position="168"/>
    </location>
    <ligand>
        <name>2-[(2R,5Z)-2-carboxy-4-methylthiazol-5(2H)-ylidene]ethyl phosphate</name>
        <dbReference type="ChEBI" id="CHEBI:62899"/>
    </ligand>
</feature>
<evidence type="ECO:0000313" key="15">
    <source>
        <dbReference type="Proteomes" id="UP000533269"/>
    </source>
</evidence>
<feature type="domain" description="Thiamine phosphate synthase/TenI" evidence="13">
    <location>
        <begin position="11"/>
        <end position="191"/>
    </location>
</feature>
<dbReference type="CDD" id="cd00564">
    <property type="entry name" value="TMP_TenI"/>
    <property type="match status" value="1"/>
</dbReference>
<accession>A0A7W4XW31</accession>
<dbReference type="Pfam" id="PF02581">
    <property type="entry name" value="TMP-TENI"/>
    <property type="match status" value="1"/>
</dbReference>
<reference evidence="14 15" key="1">
    <citation type="submission" date="2020-08" db="EMBL/GenBank/DDBJ databases">
        <title>The Agave Microbiome: Exploring the role of microbial communities in plant adaptations to desert environments.</title>
        <authorList>
            <person name="Partida-Martinez L.P."/>
        </authorList>
    </citation>
    <scope>NUCLEOTIDE SEQUENCE [LARGE SCALE GENOMIC DNA]</scope>
    <source>
        <strain evidence="14 15">AS2.23</strain>
    </source>
</reference>
<protein>
    <recommendedName>
        <fullName evidence="10">Thiamine-phosphate synthase</fullName>
        <shortName evidence="10">TP synthase</shortName>
        <shortName evidence="10">TPS</shortName>
        <ecNumber evidence="10">2.5.1.3</ecNumber>
    </recommendedName>
    <alternativeName>
        <fullName evidence="10">Thiamine-phosphate pyrophosphorylase</fullName>
        <shortName evidence="10">TMP pyrophosphorylase</shortName>
        <shortName evidence="10">TMP-PPase</shortName>
    </alternativeName>
</protein>
<feature type="binding site" evidence="10">
    <location>
        <begin position="188"/>
        <end position="189"/>
    </location>
    <ligand>
        <name>2-[(2R,5Z)-2-carboxy-4-methylthiazol-5(2H)-ylidene]ethyl phosphate</name>
        <dbReference type="ChEBI" id="CHEBI:62899"/>
    </ligand>
</feature>
<comment type="catalytic activity">
    <reaction evidence="7 10 11">
        <text>4-methyl-5-(2-phosphooxyethyl)-thiazole + 4-amino-2-methyl-5-(diphosphooxymethyl)pyrimidine + H(+) = thiamine phosphate + diphosphate</text>
        <dbReference type="Rhea" id="RHEA:22328"/>
        <dbReference type="ChEBI" id="CHEBI:15378"/>
        <dbReference type="ChEBI" id="CHEBI:33019"/>
        <dbReference type="ChEBI" id="CHEBI:37575"/>
        <dbReference type="ChEBI" id="CHEBI:57841"/>
        <dbReference type="ChEBI" id="CHEBI:58296"/>
        <dbReference type="EC" id="2.5.1.3"/>
    </reaction>
</comment>
<dbReference type="HAMAP" id="MF_00097">
    <property type="entry name" value="TMP_synthase"/>
    <property type="match status" value="1"/>
</dbReference>
<evidence type="ECO:0000256" key="11">
    <source>
        <dbReference type="RuleBase" id="RU003826"/>
    </source>
</evidence>
<dbReference type="Gene3D" id="3.20.20.70">
    <property type="entry name" value="Aldolase class I"/>
    <property type="match status" value="1"/>
</dbReference>
<feature type="binding site" evidence="10">
    <location>
        <position position="93"/>
    </location>
    <ligand>
        <name>Mg(2+)</name>
        <dbReference type="ChEBI" id="CHEBI:18420"/>
    </ligand>
</feature>
<dbReference type="RefSeq" id="WP_183390702.1">
    <property type="nucleotide sequence ID" value="NZ_JACHVY010000001.1"/>
</dbReference>
<dbReference type="InterPro" id="IPR036206">
    <property type="entry name" value="ThiamineP_synth_sf"/>
</dbReference>
<keyword evidence="6 10" id="KW-0784">Thiamine biosynthesis</keyword>
<comment type="function">
    <text evidence="1 10">Condenses 4-methyl-5-(beta-hydroxyethyl)thiazole monophosphate (THZ-P) and 2-methyl-4-amino-5-hydroxymethyl pyrimidine pyrophosphate (HMP-PP) to form thiamine monophosphate (TMP).</text>
</comment>
<evidence type="ECO:0000256" key="6">
    <source>
        <dbReference type="ARBA" id="ARBA00022977"/>
    </source>
</evidence>
<dbReference type="PANTHER" id="PTHR20857">
    <property type="entry name" value="THIAMINE-PHOSPHATE PYROPHOSPHORYLASE"/>
    <property type="match status" value="1"/>
</dbReference>
<feature type="binding site" evidence="10">
    <location>
        <position position="74"/>
    </location>
    <ligand>
        <name>Mg(2+)</name>
        <dbReference type="ChEBI" id="CHEBI:18420"/>
    </ligand>
</feature>
<comment type="pathway">
    <text evidence="2 10 12">Cofactor biosynthesis; thiamine diphosphate biosynthesis; thiamine phosphate from 4-amino-2-methyl-5-diphosphomethylpyrimidine and 4-methyl-5-(2-phosphoethyl)-thiazole: step 1/1.</text>
</comment>
<dbReference type="EC" id="2.5.1.3" evidence="10"/>
<dbReference type="AlphaFoldDB" id="A0A7W4XW31"/>
<dbReference type="NCBIfam" id="TIGR00693">
    <property type="entry name" value="thiE"/>
    <property type="match status" value="1"/>
</dbReference>
<keyword evidence="5 10" id="KW-0460">Magnesium</keyword>
<dbReference type="PANTHER" id="PTHR20857:SF15">
    <property type="entry name" value="THIAMINE-PHOSPHATE SYNTHASE"/>
    <property type="match status" value="1"/>
</dbReference>
<evidence type="ECO:0000256" key="2">
    <source>
        <dbReference type="ARBA" id="ARBA00005165"/>
    </source>
</evidence>
<dbReference type="GO" id="GO:0004789">
    <property type="term" value="F:thiamine-phosphate diphosphorylase activity"/>
    <property type="evidence" value="ECO:0007669"/>
    <property type="project" value="UniProtKB-UniRule"/>
</dbReference>
<dbReference type="SUPFAM" id="SSF51391">
    <property type="entry name" value="Thiamin phosphate synthase"/>
    <property type="match status" value="1"/>
</dbReference>
<evidence type="ECO:0000256" key="7">
    <source>
        <dbReference type="ARBA" id="ARBA00047334"/>
    </source>
</evidence>
<evidence type="ECO:0000256" key="1">
    <source>
        <dbReference type="ARBA" id="ARBA00003814"/>
    </source>
</evidence>
<dbReference type="Proteomes" id="UP000533269">
    <property type="component" value="Unassembled WGS sequence"/>
</dbReference>
<keyword evidence="3 10" id="KW-0808">Transferase</keyword>
<feature type="binding site" evidence="10">
    <location>
        <position position="140"/>
    </location>
    <ligand>
        <name>4-amino-2-methyl-5-(diphosphooxymethyl)pyrimidine</name>
        <dbReference type="ChEBI" id="CHEBI:57841"/>
    </ligand>
</feature>
<organism evidence="14 15">
    <name type="scientific">Kineococcus radiotolerans</name>
    <dbReference type="NCBI Taxonomy" id="131568"/>
    <lineage>
        <taxon>Bacteria</taxon>
        <taxon>Bacillati</taxon>
        <taxon>Actinomycetota</taxon>
        <taxon>Actinomycetes</taxon>
        <taxon>Kineosporiales</taxon>
        <taxon>Kineosporiaceae</taxon>
        <taxon>Kineococcus</taxon>
    </lineage>
</organism>
<feature type="binding site" evidence="10">
    <location>
        <begin position="137"/>
        <end position="139"/>
    </location>
    <ligand>
        <name>2-[(2R,5Z)-2-carboxy-4-methylthiazol-5(2H)-ylidene]ethyl phosphate</name>
        <dbReference type="ChEBI" id="CHEBI:62899"/>
    </ligand>
</feature>
<evidence type="ECO:0000256" key="8">
    <source>
        <dbReference type="ARBA" id="ARBA00047851"/>
    </source>
</evidence>
<dbReference type="GO" id="GO:0005737">
    <property type="term" value="C:cytoplasm"/>
    <property type="evidence" value="ECO:0007669"/>
    <property type="project" value="TreeGrafter"/>
</dbReference>
<comment type="caution">
    <text evidence="14">The sequence shown here is derived from an EMBL/GenBank/DDBJ whole genome shotgun (WGS) entry which is preliminary data.</text>
</comment>
<dbReference type="InterPro" id="IPR034291">
    <property type="entry name" value="TMP_synthase"/>
</dbReference>
<gene>
    <name evidence="10" type="primary">thiE</name>
    <name evidence="14" type="ORF">FHR75_001256</name>
</gene>
<dbReference type="InterPro" id="IPR013785">
    <property type="entry name" value="Aldolase_TIM"/>
</dbReference>
<comment type="cofactor">
    <cofactor evidence="10">
        <name>Mg(2+)</name>
        <dbReference type="ChEBI" id="CHEBI:18420"/>
    </cofactor>
    <text evidence="10">Binds 1 Mg(2+) ion per subunit.</text>
</comment>
<evidence type="ECO:0000259" key="13">
    <source>
        <dbReference type="Pfam" id="PF02581"/>
    </source>
</evidence>
<dbReference type="GO" id="GO:0009229">
    <property type="term" value="P:thiamine diphosphate biosynthetic process"/>
    <property type="evidence" value="ECO:0007669"/>
    <property type="project" value="UniProtKB-UniRule"/>
</dbReference>
<keyword evidence="4 10" id="KW-0479">Metal-binding</keyword>
<feature type="binding site" evidence="10">
    <location>
        <begin position="41"/>
        <end position="45"/>
    </location>
    <ligand>
        <name>4-amino-2-methyl-5-(diphosphooxymethyl)pyrimidine</name>
        <dbReference type="ChEBI" id="CHEBI:57841"/>
    </ligand>
</feature>
<evidence type="ECO:0000256" key="4">
    <source>
        <dbReference type="ARBA" id="ARBA00022723"/>
    </source>
</evidence>
<comment type="catalytic activity">
    <reaction evidence="8 10 11">
        <text>2-(2-carboxy-4-methylthiazol-5-yl)ethyl phosphate + 4-amino-2-methyl-5-(diphosphooxymethyl)pyrimidine + 2 H(+) = thiamine phosphate + CO2 + diphosphate</text>
        <dbReference type="Rhea" id="RHEA:47848"/>
        <dbReference type="ChEBI" id="CHEBI:15378"/>
        <dbReference type="ChEBI" id="CHEBI:16526"/>
        <dbReference type="ChEBI" id="CHEBI:33019"/>
        <dbReference type="ChEBI" id="CHEBI:37575"/>
        <dbReference type="ChEBI" id="CHEBI:57841"/>
        <dbReference type="ChEBI" id="CHEBI:62890"/>
        <dbReference type="EC" id="2.5.1.3"/>
    </reaction>
</comment>
<feature type="binding site" evidence="10">
    <location>
        <position position="111"/>
    </location>
    <ligand>
        <name>4-amino-2-methyl-5-(diphosphooxymethyl)pyrimidine</name>
        <dbReference type="ChEBI" id="CHEBI:57841"/>
    </ligand>
</feature>
<name>A0A7W4XW31_KINRA</name>
<comment type="similarity">
    <text evidence="10 11">Belongs to the thiamine-phosphate synthase family.</text>
</comment>
<dbReference type="GO" id="GO:0009228">
    <property type="term" value="P:thiamine biosynthetic process"/>
    <property type="evidence" value="ECO:0007669"/>
    <property type="project" value="UniProtKB-KW"/>
</dbReference>
<comment type="catalytic activity">
    <reaction evidence="9 10 11">
        <text>2-[(2R,5Z)-2-carboxy-4-methylthiazol-5(2H)-ylidene]ethyl phosphate + 4-amino-2-methyl-5-(diphosphooxymethyl)pyrimidine + 2 H(+) = thiamine phosphate + CO2 + diphosphate</text>
        <dbReference type="Rhea" id="RHEA:47844"/>
        <dbReference type="ChEBI" id="CHEBI:15378"/>
        <dbReference type="ChEBI" id="CHEBI:16526"/>
        <dbReference type="ChEBI" id="CHEBI:33019"/>
        <dbReference type="ChEBI" id="CHEBI:37575"/>
        <dbReference type="ChEBI" id="CHEBI:57841"/>
        <dbReference type="ChEBI" id="CHEBI:62899"/>
        <dbReference type="EC" id="2.5.1.3"/>
    </reaction>
</comment>
<evidence type="ECO:0000256" key="9">
    <source>
        <dbReference type="ARBA" id="ARBA00047883"/>
    </source>
</evidence>
<feature type="binding site" evidence="10">
    <location>
        <position position="73"/>
    </location>
    <ligand>
        <name>4-amino-2-methyl-5-(diphosphooxymethyl)pyrimidine</name>
        <dbReference type="ChEBI" id="CHEBI:57841"/>
    </ligand>
</feature>
<sequence>MSPRPAFDPTLYLVTDTGLCGPRGVPVVVRAAVAGGVSAVQVRAKDGGDRERLALVRAVQDVLRGTGVALIVDDAVDIALIAGADGVHLGQSDLPAAEVRRLAPDLLLGLSVSTPAQAAAVDPAVVDYLGVGPVRATATKPDAAAPLGPEGLRAVVAAAPVPCVAIGGIHPDNLDALRGSGIAGFCVVSEVCAAADPEAAARALRTQWHGRAS</sequence>
<evidence type="ECO:0000256" key="10">
    <source>
        <dbReference type="HAMAP-Rule" id="MF_00097"/>
    </source>
</evidence>
<dbReference type="GO" id="GO:0000287">
    <property type="term" value="F:magnesium ion binding"/>
    <property type="evidence" value="ECO:0007669"/>
    <property type="project" value="UniProtKB-UniRule"/>
</dbReference>
<dbReference type="EMBL" id="JACHVY010000001">
    <property type="protein sequence ID" value="MBB2900468.1"/>
    <property type="molecule type" value="Genomic_DNA"/>
</dbReference>
<proteinExistence type="inferred from homology"/>
<evidence type="ECO:0000313" key="14">
    <source>
        <dbReference type="EMBL" id="MBB2900468.1"/>
    </source>
</evidence>
<evidence type="ECO:0000256" key="5">
    <source>
        <dbReference type="ARBA" id="ARBA00022842"/>
    </source>
</evidence>